<comment type="caution">
    <text evidence="3">The sequence shown here is derived from an EMBL/GenBank/DDBJ whole genome shotgun (WGS) entry which is preliminary data.</text>
</comment>
<proteinExistence type="predicted"/>
<dbReference type="PANTHER" id="PTHR30570">
    <property type="entry name" value="PERIPLASMIC PHOSPHATE BINDING COMPONENT OF PHOSPHATE ABC TRANSPORTER"/>
    <property type="match status" value="1"/>
</dbReference>
<gene>
    <name evidence="3" type="ORF">ABID46_000805</name>
</gene>
<dbReference type="EMBL" id="JBEPMO010000003">
    <property type="protein sequence ID" value="MET3731238.1"/>
    <property type="molecule type" value="Genomic_DNA"/>
</dbReference>
<accession>A0ABV2LUQ9</accession>
<name>A0ABV2LUQ9_9FLAO</name>
<dbReference type="RefSeq" id="WP_354507310.1">
    <property type="nucleotide sequence ID" value="NZ_JBEPMO010000003.1"/>
</dbReference>
<dbReference type="InterPro" id="IPR050811">
    <property type="entry name" value="Phosphate_ABC_transporter"/>
</dbReference>
<keyword evidence="1" id="KW-0732">Signal</keyword>
<protein>
    <submittedName>
        <fullName evidence="3">Phosphate transport system substrate-binding protein</fullName>
    </submittedName>
</protein>
<dbReference type="Proteomes" id="UP001549146">
    <property type="component" value="Unassembled WGS sequence"/>
</dbReference>
<reference evidence="3 4" key="1">
    <citation type="submission" date="2024-06" db="EMBL/GenBank/DDBJ databases">
        <title>Genomic Encyclopedia of Type Strains, Phase IV (KMG-IV): sequencing the most valuable type-strain genomes for metagenomic binning, comparative biology and taxonomic classification.</title>
        <authorList>
            <person name="Goeker M."/>
        </authorList>
    </citation>
    <scope>NUCLEOTIDE SEQUENCE [LARGE SCALE GENOMIC DNA]</scope>
    <source>
        <strain evidence="3 4">DSM 29388</strain>
    </source>
</reference>
<evidence type="ECO:0000256" key="1">
    <source>
        <dbReference type="ARBA" id="ARBA00022729"/>
    </source>
</evidence>
<dbReference type="PANTHER" id="PTHR30570:SF1">
    <property type="entry name" value="PHOSPHATE-BINDING PROTEIN PSTS"/>
    <property type="match status" value="1"/>
</dbReference>
<feature type="domain" description="PBP" evidence="2">
    <location>
        <begin position="28"/>
        <end position="265"/>
    </location>
</feature>
<dbReference type="Pfam" id="PF12849">
    <property type="entry name" value="PBP_like_2"/>
    <property type="match status" value="1"/>
</dbReference>
<keyword evidence="4" id="KW-1185">Reference proteome</keyword>
<evidence type="ECO:0000313" key="3">
    <source>
        <dbReference type="EMBL" id="MET3731238.1"/>
    </source>
</evidence>
<dbReference type="PROSITE" id="PS51257">
    <property type="entry name" value="PROKAR_LIPOPROTEIN"/>
    <property type="match status" value="1"/>
</dbReference>
<dbReference type="SUPFAM" id="SSF53850">
    <property type="entry name" value="Periplasmic binding protein-like II"/>
    <property type="match status" value="1"/>
</dbReference>
<organism evidence="3 4">
    <name type="scientific">Moheibacter stercoris</name>
    <dbReference type="NCBI Taxonomy" id="1628251"/>
    <lineage>
        <taxon>Bacteria</taxon>
        <taxon>Pseudomonadati</taxon>
        <taxon>Bacteroidota</taxon>
        <taxon>Flavobacteriia</taxon>
        <taxon>Flavobacteriales</taxon>
        <taxon>Weeksellaceae</taxon>
        <taxon>Moheibacter</taxon>
    </lineage>
</organism>
<evidence type="ECO:0000313" key="4">
    <source>
        <dbReference type="Proteomes" id="UP001549146"/>
    </source>
</evidence>
<evidence type="ECO:0000259" key="2">
    <source>
        <dbReference type="Pfam" id="PF12849"/>
    </source>
</evidence>
<dbReference type="Gene3D" id="3.40.190.10">
    <property type="entry name" value="Periplasmic binding protein-like II"/>
    <property type="match status" value="2"/>
</dbReference>
<sequence>MNLKSIFLLAILVSFISCKKEIEKPGHQKGEMTIYADPSNQELLVALTDIYTMKYPDVKFNFVFKSEGLIIKDLVDTVASAAFINKPLTKEQTNYIAQITDVTPRSTLLAYDAVVFITSPSNSKESISLEEIEKGILEGTNQIIFDDGNSGNYNTVRDILNLKMPKDKSILALENSDAVIDFVQKSPQSIGVIGMNEISEKDNPKVKEILSKIKILKVLDENNIPQEPSVSNILAMKYPFYKGVYFIVREPNFGLGSGFSRFAGSNQGQLIVKRAGLQPNFLYERQVEVNIQSVE</sequence>
<dbReference type="InterPro" id="IPR024370">
    <property type="entry name" value="PBP_domain"/>
</dbReference>